<comment type="caution">
    <text evidence="1">The sequence shown here is derived from an EMBL/GenBank/DDBJ whole genome shotgun (WGS) entry which is preliminary data.</text>
</comment>
<name>A0ABD2YHZ5_9GENT</name>
<keyword evidence="2" id="KW-1185">Reference proteome</keyword>
<reference evidence="1 2" key="1">
    <citation type="submission" date="2024-11" db="EMBL/GenBank/DDBJ databases">
        <title>A near-complete genome assembly of Cinchona calisaya.</title>
        <authorList>
            <person name="Lian D.C."/>
            <person name="Zhao X.W."/>
            <person name="Wei L."/>
        </authorList>
    </citation>
    <scope>NUCLEOTIDE SEQUENCE [LARGE SCALE GENOMIC DNA]</scope>
    <source>
        <tissue evidence="1">Nenye</tissue>
    </source>
</reference>
<gene>
    <name evidence="1" type="ORF">ACH5RR_032411</name>
</gene>
<dbReference type="PANTHER" id="PTHR36022:SF1">
    <property type="entry name" value="GPI-ANCHORED ADHESIN-LIKE PROTEIN"/>
    <property type="match status" value="1"/>
</dbReference>
<organism evidence="1 2">
    <name type="scientific">Cinchona calisaya</name>
    <dbReference type="NCBI Taxonomy" id="153742"/>
    <lineage>
        <taxon>Eukaryota</taxon>
        <taxon>Viridiplantae</taxon>
        <taxon>Streptophyta</taxon>
        <taxon>Embryophyta</taxon>
        <taxon>Tracheophyta</taxon>
        <taxon>Spermatophyta</taxon>
        <taxon>Magnoliopsida</taxon>
        <taxon>eudicotyledons</taxon>
        <taxon>Gunneridae</taxon>
        <taxon>Pentapetalae</taxon>
        <taxon>asterids</taxon>
        <taxon>lamiids</taxon>
        <taxon>Gentianales</taxon>
        <taxon>Rubiaceae</taxon>
        <taxon>Cinchonoideae</taxon>
        <taxon>Cinchoneae</taxon>
        <taxon>Cinchona</taxon>
    </lineage>
</organism>
<accession>A0ABD2YHZ5</accession>
<protein>
    <submittedName>
        <fullName evidence="1">Uncharacterized protein</fullName>
    </submittedName>
</protein>
<sequence>MEISWREGLVSRIFDTDELDYCRCLSDEEKCGDRSDEFPHKSPKAFQMEECDLFRNGDLKSPEFLEHEPEVLGKGNKALSPVGTNICAESISTDAGRLVASEDSIGHLATKTNCLMFEW</sequence>
<evidence type="ECO:0000313" key="2">
    <source>
        <dbReference type="Proteomes" id="UP001630127"/>
    </source>
</evidence>
<dbReference type="Proteomes" id="UP001630127">
    <property type="component" value="Unassembled WGS sequence"/>
</dbReference>
<proteinExistence type="predicted"/>
<dbReference type="AlphaFoldDB" id="A0ABD2YHZ5"/>
<evidence type="ECO:0000313" key="1">
    <source>
        <dbReference type="EMBL" id="KAL3507029.1"/>
    </source>
</evidence>
<dbReference type="EMBL" id="JBJUIK010000013">
    <property type="protein sequence ID" value="KAL3507029.1"/>
    <property type="molecule type" value="Genomic_DNA"/>
</dbReference>
<dbReference type="PANTHER" id="PTHR36022">
    <property type="entry name" value="GPI-ANCHORED ADHESIN-LIKE PROTEIN"/>
    <property type="match status" value="1"/>
</dbReference>